<dbReference type="EMBL" id="CP063405">
    <property type="protein sequence ID" value="QSZ30254.1"/>
    <property type="molecule type" value="Genomic_DNA"/>
</dbReference>
<keyword evidence="1" id="KW-0175">Coiled coil</keyword>
<protein>
    <recommendedName>
        <fullName evidence="5">Flagellar FliJ protein</fullName>
    </recommendedName>
</protein>
<evidence type="ECO:0008006" key="5">
    <source>
        <dbReference type="Google" id="ProtNLM"/>
    </source>
</evidence>
<dbReference type="Proteomes" id="UP000672032">
    <property type="component" value="Chromosome 1"/>
</dbReference>
<evidence type="ECO:0000256" key="2">
    <source>
        <dbReference type="SAM" id="MobiDB-lite"/>
    </source>
</evidence>
<name>A0A8A3P319_9HELO</name>
<sequence>MTRSSRQVMQERDSYLQKGGAALERQQQRYKSMEEDRDRFTQQYAHEKQQRTQEKDANLYPHSGNPQHENHQSLEEWVQDSRAQCEMMKKQMQILRLAYRRRLRKFEREIARAEKAEGKANIAALAALSLQDDGDAMEE</sequence>
<feature type="region of interest" description="Disordered" evidence="2">
    <location>
        <begin position="1"/>
        <end position="75"/>
    </location>
</feature>
<keyword evidence="4" id="KW-1185">Reference proteome</keyword>
<feature type="compositionally biased region" description="Basic and acidic residues" evidence="2">
    <location>
        <begin position="31"/>
        <end position="57"/>
    </location>
</feature>
<reference evidence="3" key="1">
    <citation type="submission" date="2020-10" db="EMBL/GenBank/DDBJ databases">
        <title>Genome Sequence of Monilinia vaccinii-corymbosi Sheds Light on Mummy Berry Disease Infection of Blueberry and Mating Type.</title>
        <authorList>
            <person name="Yow A.G."/>
            <person name="Zhang Y."/>
            <person name="Bansal K."/>
            <person name="Eacker S.M."/>
            <person name="Sullivan S."/>
            <person name="Liachko I."/>
            <person name="Cubeta M.A."/>
            <person name="Rollins J.A."/>
            <person name="Ashrafi H."/>
        </authorList>
    </citation>
    <scope>NUCLEOTIDE SEQUENCE</scope>
    <source>
        <strain evidence="3">RL-1</strain>
    </source>
</reference>
<gene>
    <name evidence="3" type="ORF">DSL72_004776</name>
</gene>
<accession>A0A8A3P319</accession>
<evidence type="ECO:0000256" key="1">
    <source>
        <dbReference type="SAM" id="Coils"/>
    </source>
</evidence>
<proteinExistence type="predicted"/>
<evidence type="ECO:0000313" key="4">
    <source>
        <dbReference type="Proteomes" id="UP000672032"/>
    </source>
</evidence>
<evidence type="ECO:0000313" key="3">
    <source>
        <dbReference type="EMBL" id="QSZ30254.1"/>
    </source>
</evidence>
<organism evidence="3 4">
    <name type="scientific">Monilinia vaccinii-corymbosi</name>
    <dbReference type="NCBI Taxonomy" id="61207"/>
    <lineage>
        <taxon>Eukaryota</taxon>
        <taxon>Fungi</taxon>
        <taxon>Dikarya</taxon>
        <taxon>Ascomycota</taxon>
        <taxon>Pezizomycotina</taxon>
        <taxon>Leotiomycetes</taxon>
        <taxon>Helotiales</taxon>
        <taxon>Sclerotiniaceae</taxon>
        <taxon>Monilinia</taxon>
    </lineage>
</organism>
<dbReference type="OrthoDB" id="10512618at2759"/>
<dbReference type="AlphaFoldDB" id="A0A8A3P319"/>
<feature type="coiled-coil region" evidence="1">
    <location>
        <begin position="89"/>
        <end position="123"/>
    </location>
</feature>